<keyword evidence="10" id="KW-1185">Reference proteome</keyword>
<comment type="similarity">
    <text evidence="1">Belongs to the peptidase S66 family.</text>
</comment>
<dbReference type="InterPro" id="IPR040921">
    <property type="entry name" value="Peptidase_S66C"/>
</dbReference>
<proteinExistence type="inferred from homology"/>
<evidence type="ECO:0000256" key="4">
    <source>
        <dbReference type="ARBA" id="ARBA00022801"/>
    </source>
</evidence>
<dbReference type="InterPro" id="IPR027461">
    <property type="entry name" value="Carboxypeptidase_A_C_sf"/>
</dbReference>
<dbReference type="InterPro" id="IPR040449">
    <property type="entry name" value="Peptidase_S66_N"/>
</dbReference>
<dbReference type="InterPro" id="IPR003507">
    <property type="entry name" value="S66_fam"/>
</dbReference>
<feature type="active site" description="Nucleophile" evidence="6">
    <location>
        <position position="112"/>
    </location>
</feature>
<keyword evidence="4" id="KW-0378">Hydrolase</keyword>
<reference evidence="9 10" key="1">
    <citation type="submission" date="2019-03" db="EMBL/GenBank/DDBJ databases">
        <title>Genomic Encyclopedia of Type Strains, Phase IV (KMG-IV): sequencing the most valuable type-strain genomes for metagenomic binning, comparative biology and taxonomic classification.</title>
        <authorList>
            <person name="Goeker M."/>
        </authorList>
    </citation>
    <scope>NUCLEOTIDE SEQUENCE [LARGE SCALE GENOMIC DNA]</scope>
    <source>
        <strain evidence="9 10">DSM 25287</strain>
    </source>
</reference>
<dbReference type="Pfam" id="PF02016">
    <property type="entry name" value="Peptidase_S66"/>
    <property type="match status" value="1"/>
</dbReference>
<dbReference type="SUPFAM" id="SSF141986">
    <property type="entry name" value="LD-carboxypeptidase A C-terminal domain-like"/>
    <property type="match status" value="1"/>
</dbReference>
<evidence type="ECO:0000256" key="2">
    <source>
        <dbReference type="ARBA" id="ARBA00022645"/>
    </source>
</evidence>
<sequence length="310" mass="32811">MPRRKPRRPPATPTVGLFAPSGHLSDPARLDRAVARLEALGWGVVVDATARGQWRRFAAPDAERVAGLYRLLDDPRVDLLLALRGGYGLTRLLDGLDYARIAAAGKPIVGFSDLTLLQLALLAQADYGSLHGPMAAADFGAAAPDTWTCERFAQVLASDAHVLDAIACPHPYPAQGLSGTLWGGNLACVASLAGTPWLPRPDAGIVFLEDVNEPPYRIERLLLQLLQAGAFAGARAVLLGDFTHGDGPAHEPDYSLAEVVAELRARLPCPVLTGLPIGHGARRATLPQGAPAELALDAAGYTLAFSDYWA</sequence>
<name>A0A4R2L7Y4_9GAMM</name>
<dbReference type="Gene3D" id="3.40.50.10740">
    <property type="entry name" value="Class I glutamine amidotransferase-like"/>
    <property type="match status" value="1"/>
</dbReference>
<gene>
    <name evidence="9" type="ORF">EV699_11545</name>
</gene>
<comment type="caution">
    <text evidence="9">The sequence shown here is derived from an EMBL/GenBank/DDBJ whole genome shotgun (WGS) entry which is preliminary data.</text>
</comment>
<dbReference type="GO" id="GO:0004180">
    <property type="term" value="F:carboxypeptidase activity"/>
    <property type="evidence" value="ECO:0007669"/>
    <property type="project" value="UniProtKB-KW"/>
</dbReference>
<feature type="active site" description="Charge relay system" evidence="6">
    <location>
        <position position="279"/>
    </location>
</feature>
<dbReference type="EMBL" id="SLWY01000015">
    <property type="protein sequence ID" value="TCO80269.1"/>
    <property type="molecule type" value="Genomic_DNA"/>
</dbReference>
<feature type="active site" description="Charge relay system" evidence="6">
    <location>
        <position position="209"/>
    </location>
</feature>
<feature type="domain" description="LD-carboxypeptidase N-terminal" evidence="7">
    <location>
        <begin position="15"/>
        <end position="132"/>
    </location>
</feature>
<keyword evidence="2 9" id="KW-0121">Carboxypeptidase</keyword>
<dbReference type="Proteomes" id="UP000295765">
    <property type="component" value="Unassembled WGS sequence"/>
</dbReference>
<dbReference type="CDD" id="cd07025">
    <property type="entry name" value="Peptidase_S66"/>
    <property type="match status" value="1"/>
</dbReference>
<organism evidence="9 10">
    <name type="scientific">Plasticicumulans lactativorans</name>
    <dbReference type="NCBI Taxonomy" id="1133106"/>
    <lineage>
        <taxon>Bacteria</taxon>
        <taxon>Pseudomonadati</taxon>
        <taxon>Pseudomonadota</taxon>
        <taxon>Gammaproteobacteria</taxon>
        <taxon>Candidatus Competibacteraceae</taxon>
        <taxon>Plasticicumulans</taxon>
    </lineage>
</organism>
<evidence type="ECO:0000313" key="9">
    <source>
        <dbReference type="EMBL" id="TCO80269.1"/>
    </source>
</evidence>
<keyword evidence="5" id="KW-0720">Serine protease</keyword>
<protein>
    <submittedName>
        <fullName evidence="9">Muramoyltetrapeptide carboxypeptidase</fullName>
    </submittedName>
</protein>
<dbReference type="Pfam" id="PF17676">
    <property type="entry name" value="Peptidase_S66C"/>
    <property type="match status" value="1"/>
</dbReference>
<dbReference type="RefSeq" id="WP_132543841.1">
    <property type="nucleotide sequence ID" value="NZ_SLWY01000015.1"/>
</dbReference>
<evidence type="ECO:0000256" key="5">
    <source>
        <dbReference type="ARBA" id="ARBA00022825"/>
    </source>
</evidence>
<dbReference type="SUPFAM" id="SSF52317">
    <property type="entry name" value="Class I glutamine amidotransferase-like"/>
    <property type="match status" value="1"/>
</dbReference>
<dbReference type="OrthoDB" id="9807329at2"/>
<dbReference type="AlphaFoldDB" id="A0A4R2L7Y4"/>
<accession>A0A4R2L7Y4</accession>
<evidence type="ECO:0000256" key="1">
    <source>
        <dbReference type="ARBA" id="ARBA00010233"/>
    </source>
</evidence>
<dbReference type="PIRSF" id="PIRSF028757">
    <property type="entry name" value="LD-carboxypeptidase"/>
    <property type="match status" value="1"/>
</dbReference>
<dbReference type="GO" id="GO:0006508">
    <property type="term" value="P:proteolysis"/>
    <property type="evidence" value="ECO:0007669"/>
    <property type="project" value="UniProtKB-KW"/>
</dbReference>
<evidence type="ECO:0000256" key="6">
    <source>
        <dbReference type="PIRSR" id="PIRSR028757-1"/>
    </source>
</evidence>
<dbReference type="InterPro" id="IPR027478">
    <property type="entry name" value="LdcA_N"/>
</dbReference>
<dbReference type="GO" id="GO:0008236">
    <property type="term" value="F:serine-type peptidase activity"/>
    <property type="evidence" value="ECO:0007669"/>
    <property type="project" value="UniProtKB-KW"/>
</dbReference>
<evidence type="ECO:0000256" key="3">
    <source>
        <dbReference type="ARBA" id="ARBA00022670"/>
    </source>
</evidence>
<evidence type="ECO:0000259" key="7">
    <source>
        <dbReference type="Pfam" id="PF02016"/>
    </source>
</evidence>
<dbReference type="PANTHER" id="PTHR30237:SF2">
    <property type="entry name" value="MUREIN TETRAPEPTIDE CARBOXYPEPTIDASE"/>
    <property type="match status" value="1"/>
</dbReference>
<keyword evidence="3" id="KW-0645">Protease</keyword>
<dbReference type="InterPro" id="IPR029062">
    <property type="entry name" value="Class_I_gatase-like"/>
</dbReference>
<evidence type="ECO:0000259" key="8">
    <source>
        <dbReference type="Pfam" id="PF17676"/>
    </source>
</evidence>
<dbReference type="Gene3D" id="3.50.30.60">
    <property type="entry name" value="LD-carboxypeptidase A C-terminal domain-like"/>
    <property type="match status" value="1"/>
</dbReference>
<evidence type="ECO:0000313" key="10">
    <source>
        <dbReference type="Proteomes" id="UP000295765"/>
    </source>
</evidence>
<dbReference type="PANTHER" id="PTHR30237">
    <property type="entry name" value="MURAMOYLTETRAPEPTIDE CARBOXYPEPTIDASE"/>
    <property type="match status" value="1"/>
</dbReference>
<feature type="domain" description="LD-carboxypeptidase C-terminal" evidence="8">
    <location>
        <begin position="178"/>
        <end position="294"/>
    </location>
</feature>